<keyword evidence="1" id="KW-1277">Toxin-antitoxin system</keyword>
<accession>A0A975ZPU6</accession>
<dbReference type="GeneID" id="80819862"/>
<protein>
    <submittedName>
        <fullName evidence="2">Antitoxin CcdA</fullName>
    </submittedName>
</protein>
<evidence type="ECO:0000313" key="2">
    <source>
        <dbReference type="EMBL" id="SEJ95996.1"/>
    </source>
</evidence>
<dbReference type="RefSeq" id="WP_074837817.1">
    <property type="nucleotide sequence ID" value="NZ_CATLQZ010000018.1"/>
</dbReference>
<dbReference type="Proteomes" id="UP000182932">
    <property type="component" value="Unassembled WGS sequence"/>
</dbReference>
<proteinExistence type="predicted"/>
<evidence type="ECO:0000256" key="1">
    <source>
        <dbReference type="ARBA" id="ARBA00022649"/>
    </source>
</evidence>
<keyword evidence="3" id="KW-1185">Reference proteome</keyword>
<dbReference type="EMBL" id="FNYY01000015">
    <property type="protein sequence ID" value="SEJ95996.1"/>
    <property type="molecule type" value="Genomic_DNA"/>
</dbReference>
<gene>
    <name evidence="2" type="ORF">SAMN04487940_11563</name>
</gene>
<reference evidence="2 3" key="1">
    <citation type="submission" date="2016-10" db="EMBL/GenBank/DDBJ databases">
        <authorList>
            <person name="Varghese N."/>
            <person name="Submissions S."/>
        </authorList>
    </citation>
    <scope>NUCLEOTIDE SEQUENCE [LARGE SCALE GENOMIC DNA]</scope>
    <source>
        <strain evidence="2 3">FF3</strain>
    </source>
</reference>
<evidence type="ECO:0000313" key="3">
    <source>
        <dbReference type="Proteomes" id="UP000182932"/>
    </source>
</evidence>
<name>A0A975ZPU6_9RHOB</name>
<comment type="caution">
    <text evidence="2">The sequence shown here is derived from an EMBL/GenBank/DDBJ whole genome shotgun (WGS) entry which is preliminary data.</text>
</comment>
<dbReference type="Pfam" id="PF07362">
    <property type="entry name" value="CcdA"/>
    <property type="match status" value="1"/>
</dbReference>
<dbReference type="InterPro" id="IPR009956">
    <property type="entry name" value="Post-segregation_anti-tox_CcdA"/>
</dbReference>
<dbReference type="AlphaFoldDB" id="A0A975ZPU6"/>
<organism evidence="2 3">
    <name type="scientific">Marinovum algicola</name>
    <dbReference type="NCBI Taxonomy" id="42444"/>
    <lineage>
        <taxon>Bacteria</taxon>
        <taxon>Pseudomonadati</taxon>
        <taxon>Pseudomonadota</taxon>
        <taxon>Alphaproteobacteria</taxon>
        <taxon>Rhodobacterales</taxon>
        <taxon>Roseobacteraceae</taxon>
        <taxon>Marinovum</taxon>
    </lineage>
</organism>
<sequence>MTPAPRRKTSLTLDAAALADARELGINVSAVADQALRHAVAEARHRHWLKDNAEAFAAQADWHERHGHPLAEIIAAPGGATWSR</sequence>